<evidence type="ECO:0000313" key="1">
    <source>
        <dbReference type="EMBL" id="PWW72947.1"/>
    </source>
</evidence>
<protein>
    <recommendedName>
        <fullName evidence="3">RNase H type-1 domain-containing protein</fullName>
    </recommendedName>
</protein>
<dbReference type="STRING" id="42249.A0A317SGV2"/>
<name>A0A317SGV2_9PEZI</name>
<keyword evidence="2" id="KW-1185">Reference proteome</keyword>
<dbReference type="EMBL" id="PYWC01000091">
    <property type="protein sequence ID" value="PWW72947.1"/>
    <property type="molecule type" value="Genomic_DNA"/>
</dbReference>
<gene>
    <name evidence="1" type="ORF">C7212DRAFT_335625</name>
</gene>
<reference evidence="1 2" key="1">
    <citation type="submission" date="2018-03" db="EMBL/GenBank/DDBJ databases">
        <title>Genomes of Pezizomycetes fungi and the evolution of truffles.</title>
        <authorList>
            <person name="Murat C."/>
            <person name="Payen T."/>
            <person name="Noel B."/>
            <person name="Kuo A."/>
            <person name="Martin F.M."/>
        </authorList>
    </citation>
    <scope>NUCLEOTIDE SEQUENCE [LARGE SCALE GENOMIC DNA]</scope>
    <source>
        <strain evidence="1">091103-1</strain>
    </source>
</reference>
<evidence type="ECO:0000313" key="2">
    <source>
        <dbReference type="Proteomes" id="UP000246991"/>
    </source>
</evidence>
<accession>A0A317SGV2</accession>
<dbReference type="Proteomes" id="UP000246991">
    <property type="component" value="Unassembled WGS sequence"/>
</dbReference>
<organism evidence="1 2">
    <name type="scientific">Tuber magnatum</name>
    <name type="common">white Piedmont truffle</name>
    <dbReference type="NCBI Taxonomy" id="42249"/>
    <lineage>
        <taxon>Eukaryota</taxon>
        <taxon>Fungi</taxon>
        <taxon>Dikarya</taxon>
        <taxon>Ascomycota</taxon>
        <taxon>Pezizomycotina</taxon>
        <taxon>Pezizomycetes</taxon>
        <taxon>Pezizales</taxon>
        <taxon>Tuberaceae</taxon>
        <taxon>Tuber</taxon>
    </lineage>
</organism>
<comment type="caution">
    <text evidence="1">The sequence shown here is derived from an EMBL/GenBank/DDBJ whole genome shotgun (WGS) entry which is preliminary data.</text>
</comment>
<sequence>MGKELIEKGWEIRLELIPGHVGLEENKESDEWAQEGCFEEEEEERGNVLSWGKWEQRRKERERRTWKEYWAWERKGEEYWGTGGKGERGHWGRR</sequence>
<dbReference type="AlphaFoldDB" id="A0A317SGV2"/>
<proteinExistence type="predicted"/>
<evidence type="ECO:0008006" key="3">
    <source>
        <dbReference type="Google" id="ProtNLM"/>
    </source>
</evidence>